<dbReference type="AlphaFoldDB" id="A0A3D9ZP53"/>
<organism evidence="6 7">
    <name type="scientific">Asanoa ferruginea</name>
    <dbReference type="NCBI Taxonomy" id="53367"/>
    <lineage>
        <taxon>Bacteria</taxon>
        <taxon>Bacillati</taxon>
        <taxon>Actinomycetota</taxon>
        <taxon>Actinomycetes</taxon>
        <taxon>Micromonosporales</taxon>
        <taxon>Micromonosporaceae</taxon>
        <taxon>Asanoa</taxon>
    </lineage>
</organism>
<evidence type="ECO:0000256" key="1">
    <source>
        <dbReference type="ARBA" id="ARBA00022723"/>
    </source>
</evidence>
<dbReference type="InterPro" id="IPR029052">
    <property type="entry name" value="Metallo-depent_PP-like"/>
</dbReference>
<feature type="transmembrane region" description="Helical" evidence="4">
    <location>
        <begin position="34"/>
        <end position="56"/>
    </location>
</feature>
<feature type="transmembrane region" description="Helical" evidence="4">
    <location>
        <begin position="167"/>
        <end position="188"/>
    </location>
</feature>
<evidence type="ECO:0000256" key="4">
    <source>
        <dbReference type="SAM" id="Phobius"/>
    </source>
</evidence>
<evidence type="ECO:0000259" key="5">
    <source>
        <dbReference type="Pfam" id="PF00149"/>
    </source>
</evidence>
<evidence type="ECO:0000256" key="3">
    <source>
        <dbReference type="SAM" id="MobiDB-lite"/>
    </source>
</evidence>
<reference evidence="6 7" key="1">
    <citation type="submission" date="2018-08" db="EMBL/GenBank/DDBJ databases">
        <title>Sequencing the genomes of 1000 actinobacteria strains.</title>
        <authorList>
            <person name="Klenk H.-P."/>
        </authorList>
    </citation>
    <scope>NUCLEOTIDE SEQUENCE [LARGE SCALE GENOMIC DNA]</scope>
    <source>
        <strain evidence="6 7">DSM 44099</strain>
    </source>
</reference>
<feature type="region of interest" description="Disordered" evidence="3">
    <location>
        <begin position="500"/>
        <end position="552"/>
    </location>
</feature>
<dbReference type="InterPro" id="IPR004843">
    <property type="entry name" value="Calcineurin-like_PHP"/>
</dbReference>
<dbReference type="GO" id="GO:0008758">
    <property type="term" value="F:UDP-2,3-diacylglucosamine hydrolase activity"/>
    <property type="evidence" value="ECO:0007669"/>
    <property type="project" value="TreeGrafter"/>
</dbReference>
<evidence type="ECO:0000256" key="2">
    <source>
        <dbReference type="ARBA" id="ARBA00022801"/>
    </source>
</evidence>
<dbReference type="PANTHER" id="PTHR31302">
    <property type="entry name" value="TRANSMEMBRANE PROTEIN WITH METALLOPHOSPHOESTERASE DOMAIN-RELATED"/>
    <property type="match status" value="1"/>
</dbReference>
<dbReference type="GO" id="GO:0009245">
    <property type="term" value="P:lipid A biosynthetic process"/>
    <property type="evidence" value="ECO:0007669"/>
    <property type="project" value="TreeGrafter"/>
</dbReference>
<evidence type="ECO:0000313" key="7">
    <source>
        <dbReference type="Proteomes" id="UP000256913"/>
    </source>
</evidence>
<dbReference type="Gene3D" id="3.60.21.10">
    <property type="match status" value="1"/>
</dbReference>
<dbReference type="Pfam" id="PF00149">
    <property type="entry name" value="Metallophos"/>
    <property type="match status" value="1"/>
</dbReference>
<dbReference type="SUPFAM" id="SSF56300">
    <property type="entry name" value="Metallo-dependent phosphatases"/>
    <property type="match status" value="1"/>
</dbReference>
<feature type="compositionally biased region" description="Polar residues" evidence="3">
    <location>
        <begin position="541"/>
        <end position="552"/>
    </location>
</feature>
<gene>
    <name evidence="6" type="ORF">DFJ67_3727</name>
</gene>
<feature type="domain" description="Calcineurin-like phosphoesterase" evidence="5">
    <location>
        <begin position="253"/>
        <end position="422"/>
    </location>
</feature>
<feature type="transmembrane region" description="Helical" evidence="4">
    <location>
        <begin position="140"/>
        <end position="160"/>
    </location>
</feature>
<sequence>MEDVTEEGDGKPARRVRVWAALKRAAKSRPTRRGGVLLSILAVALVGLVIGVLLGARAQTDIGPFQADLSLRPATSGETEVVVPPLGALHIDSHDGPLRFTVRLGALDQNRTQALITDPNGITRASQSVVDDLENGILRLGFRTVSVAVLGAVVLGLLVFRNTRRAAWCGGVALVVTAGTFGLAAGTLRPDSIEQPRYEGLLVNAPAIVGDARRIAQDYGKYAEQLKTIVANVSRIYTTVNRLPIYGQTDGGIRILHVSDLHLNPSAWPTIRTVVEQFDIDAVIDTGDITDWGSEPEATYVGSISLLGVPYVYIRGNHDSAKTAAAVGRQRGAVVLENRVTEVAGLRIAGIGDPRFTPDKETSPAGSGRSKQVIEQVYDAGAQLAATVKASGKPADVCLVHDPESAPALNGVCPTILAGHIHHREVRMLPPGPTIKNPSRVLVEGSTGGAGLRGLEGEQPTPLQMSVLYFDDAKTLQAYDDIQLGGTGQAQVTLNRTVIARPPVNPTPTPTLPTPTPTPTPTGTSTPPADIPAPPTETAEPLSSPSGTPAGR</sequence>
<protein>
    <submittedName>
        <fullName evidence="6">Putative MPP superfamily phosphohydrolase</fullName>
    </submittedName>
</protein>
<dbReference type="InterPro" id="IPR051158">
    <property type="entry name" value="Metallophosphoesterase_sf"/>
</dbReference>
<keyword evidence="4" id="KW-0472">Membrane</keyword>
<keyword evidence="4" id="KW-0812">Transmembrane</keyword>
<evidence type="ECO:0000313" key="6">
    <source>
        <dbReference type="EMBL" id="REF97723.1"/>
    </source>
</evidence>
<keyword evidence="1" id="KW-0479">Metal-binding</keyword>
<keyword evidence="7" id="KW-1185">Reference proteome</keyword>
<proteinExistence type="predicted"/>
<feature type="compositionally biased region" description="Pro residues" evidence="3">
    <location>
        <begin position="503"/>
        <end position="520"/>
    </location>
</feature>
<comment type="caution">
    <text evidence="6">The sequence shown here is derived from an EMBL/GenBank/DDBJ whole genome shotgun (WGS) entry which is preliminary data.</text>
</comment>
<accession>A0A3D9ZP53</accession>
<dbReference type="GO" id="GO:0016020">
    <property type="term" value="C:membrane"/>
    <property type="evidence" value="ECO:0007669"/>
    <property type="project" value="GOC"/>
</dbReference>
<keyword evidence="4" id="KW-1133">Transmembrane helix</keyword>
<dbReference type="GO" id="GO:0046872">
    <property type="term" value="F:metal ion binding"/>
    <property type="evidence" value="ECO:0007669"/>
    <property type="project" value="UniProtKB-KW"/>
</dbReference>
<name>A0A3D9ZP53_9ACTN</name>
<dbReference type="RefSeq" id="WP_409362959.1">
    <property type="nucleotide sequence ID" value="NZ_BONB01000041.1"/>
</dbReference>
<dbReference type="EMBL" id="QUMQ01000001">
    <property type="protein sequence ID" value="REF97723.1"/>
    <property type="molecule type" value="Genomic_DNA"/>
</dbReference>
<keyword evidence="2 6" id="KW-0378">Hydrolase</keyword>
<dbReference type="PANTHER" id="PTHR31302:SF31">
    <property type="entry name" value="PHOSPHODIESTERASE YAEI"/>
    <property type="match status" value="1"/>
</dbReference>
<dbReference type="Proteomes" id="UP000256913">
    <property type="component" value="Unassembled WGS sequence"/>
</dbReference>